<sequence>MNELEENGGEEDRWTGEIMQPKIVSFKRSVPPEVSEESGDRSVGALGEDGERNRPGVRAQSSQINGGWANERLIPTHSVEVGRIVVVLQSDPSGYRNKVQEVLEMTRVYLFISSQRIAGCLVAEPIKEAFRAISDSETKTEGPNIREERVKLKFVGLQFGNIEF</sequence>
<evidence type="ECO:0000313" key="2">
    <source>
        <dbReference type="EMBL" id="KAK4771918.1"/>
    </source>
</evidence>
<dbReference type="AlphaFoldDB" id="A0AAN7QPV5"/>
<dbReference type="Proteomes" id="UP001346149">
    <property type="component" value="Unassembled WGS sequence"/>
</dbReference>
<evidence type="ECO:0000313" key="3">
    <source>
        <dbReference type="Proteomes" id="UP001346149"/>
    </source>
</evidence>
<comment type="caution">
    <text evidence="2">The sequence shown here is derived from an EMBL/GenBank/DDBJ whole genome shotgun (WGS) entry which is preliminary data.</text>
</comment>
<reference evidence="2 3" key="1">
    <citation type="journal article" date="2023" name="Hortic Res">
        <title>Pangenome of water caltrop reveals structural variations and asymmetric subgenome divergence after allopolyploidization.</title>
        <authorList>
            <person name="Zhang X."/>
            <person name="Chen Y."/>
            <person name="Wang L."/>
            <person name="Yuan Y."/>
            <person name="Fang M."/>
            <person name="Shi L."/>
            <person name="Lu R."/>
            <person name="Comes H.P."/>
            <person name="Ma Y."/>
            <person name="Chen Y."/>
            <person name="Huang G."/>
            <person name="Zhou Y."/>
            <person name="Zheng Z."/>
            <person name="Qiu Y."/>
        </authorList>
    </citation>
    <scope>NUCLEOTIDE SEQUENCE [LARGE SCALE GENOMIC DNA]</scope>
    <source>
        <strain evidence="2">F231</strain>
    </source>
</reference>
<dbReference type="PANTHER" id="PTHR45884:SF2">
    <property type="entry name" value="N-ACETYLTRANSFERASE ECO"/>
    <property type="match status" value="1"/>
</dbReference>
<feature type="region of interest" description="Disordered" evidence="1">
    <location>
        <begin position="26"/>
        <end position="64"/>
    </location>
</feature>
<protein>
    <submittedName>
        <fullName evidence="2">Uncharacterized protein</fullName>
    </submittedName>
</protein>
<dbReference type="GO" id="GO:0005634">
    <property type="term" value="C:nucleus"/>
    <property type="evidence" value="ECO:0007669"/>
    <property type="project" value="TreeGrafter"/>
</dbReference>
<evidence type="ECO:0000256" key="1">
    <source>
        <dbReference type="SAM" id="MobiDB-lite"/>
    </source>
</evidence>
<dbReference type="GO" id="GO:0061733">
    <property type="term" value="F:protein-lysine-acetyltransferase activity"/>
    <property type="evidence" value="ECO:0007669"/>
    <property type="project" value="TreeGrafter"/>
</dbReference>
<feature type="region of interest" description="Disordered" evidence="1">
    <location>
        <begin position="1"/>
        <end position="20"/>
    </location>
</feature>
<dbReference type="GO" id="GO:0000785">
    <property type="term" value="C:chromatin"/>
    <property type="evidence" value="ECO:0007669"/>
    <property type="project" value="TreeGrafter"/>
</dbReference>
<dbReference type="GO" id="GO:0007064">
    <property type="term" value="P:mitotic sister chromatid cohesion"/>
    <property type="evidence" value="ECO:0007669"/>
    <property type="project" value="TreeGrafter"/>
</dbReference>
<proteinExistence type="predicted"/>
<accession>A0AAN7QPV5</accession>
<dbReference type="PANTHER" id="PTHR45884">
    <property type="entry name" value="N-ACETYLTRANSFERASE ECO"/>
    <property type="match status" value="1"/>
</dbReference>
<name>A0AAN7QPV5_TRANT</name>
<dbReference type="EMBL" id="JAXQNO010000020">
    <property type="protein sequence ID" value="KAK4771918.1"/>
    <property type="molecule type" value="Genomic_DNA"/>
</dbReference>
<keyword evidence="3" id="KW-1185">Reference proteome</keyword>
<organism evidence="2 3">
    <name type="scientific">Trapa natans</name>
    <name type="common">Water chestnut</name>
    <dbReference type="NCBI Taxonomy" id="22666"/>
    <lineage>
        <taxon>Eukaryota</taxon>
        <taxon>Viridiplantae</taxon>
        <taxon>Streptophyta</taxon>
        <taxon>Embryophyta</taxon>
        <taxon>Tracheophyta</taxon>
        <taxon>Spermatophyta</taxon>
        <taxon>Magnoliopsida</taxon>
        <taxon>eudicotyledons</taxon>
        <taxon>Gunneridae</taxon>
        <taxon>Pentapetalae</taxon>
        <taxon>rosids</taxon>
        <taxon>malvids</taxon>
        <taxon>Myrtales</taxon>
        <taxon>Lythraceae</taxon>
        <taxon>Trapa</taxon>
    </lineage>
</organism>
<gene>
    <name evidence="2" type="ORF">SAY86_013693</name>
</gene>